<dbReference type="Pfam" id="PF07679">
    <property type="entry name" value="I-set"/>
    <property type="match status" value="4"/>
</dbReference>
<dbReference type="InterPro" id="IPR036116">
    <property type="entry name" value="FN3_sf"/>
</dbReference>
<evidence type="ECO:0000259" key="11">
    <source>
        <dbReference type="PROSITE" id="PS50835"/>
    </source>
</evidence>
<dbReference type="Gene3D" id="2.60.40.10">
    <property type="entry name" value="Immunoglobulins"/>
    <property type="match status" value="6"/>
</dbReference>
<protein>
    <recommendedName>
        <fullName evidence="11">Ig-like domain-containing protein</fullName>
    </recommendedName>
</protein>
<feature type="domain" description="Ig-like" evidence="11">
    <location>
        <begin position="170"/>
        <end position="254"/>
    </location>
</feature>
<comment type="subcellular location">
    <subcellularLocation>
        <location evidence="2">Cytoplasm</location>
    </subcellularLocation>
    <subcellularLocation>
        <location evidence="1">Nucleus</location>
    </subcellularLocation>
</comment>
<dbReference type="SUPFAM" id="SSF49265">
    <property type="entry name" value="Fibronectin type III"/>
    <property type="match status" value="1"/>
</dbReference>
<evidence type="ECO:0000256" key="8">
    <source>
        <dbReference type="ARBA" id="ARBA00023242"/>
    </source>
</evidence>
<feature type="domain" description="Ig-like" evidence="11">
    <location>
        <begin position="427"/>
        <end position="517"/>
    </location>
</feature>
<dbReference type="GO" id="GO:0005737">
    <property type="term" value="C:cytoplasm"/>
    <property type="evidence" value="ECO:0007669"/>
    <property type="project" value="UniProtKB-SubCell"/>
</dbReference>
<keyword evidence="4" id="KW-0963">Cytoplasm</keyword>
<dbReference type="InterPro" id="IPR003599">
    <property type="entry name" value="Ig_sub"/>
</dbReference>
<dbReference type="PANTHER" id="PTHR35971">
    <property type="entry name" value="SI:DKEY-31G6.6"/>
    <property type="match status" value="1"/>
</dbReference>
<reference evidence="12" key="2">
    <citation type="submission" date="2025-09" db="UniProtKB">
        <authorList>
            <consortium name="Ensembl"/>
        </authorList>
    </citation>
    <scope>IDENTIFICATION</scope>
</reference>
<evidence type="ECO:0000256" key="10">
    <source>
        <dbReference type="SAM" id="MobiDB-lite"/>
    </source>
</evidence>
<evidence type="ECO:0000256" key="2">
    <source>
        <dbReference type="ARBA" id="ARBA00004496"/>
    </source>
</evidence>
<name>A0A3Q3JQP7_MONAL</name>
<dbReference type="GO" id="GO:0005634">
    <property type="term" value="C:nucleus"/>
    <property type="evidence" value="ECO:0007669"/>
    <property type="project" value="UniProtKB-SubCell"/>
</dbReference>
<evidence type="ECO:0000256" key="9">
    <source>
        <dbReference type="ARBA" id="ARBA00023319"/>
    </source>
</evidence>
<evidence type="ECO:0000256" key="6">
    <source>
        <dbReference type="ARBA" id="ARBA00022737"/>
    </source>
</evidence>
<keyword evidence="5" id="KW-0597">Phosphoprotein</keyword>
<dbReference type="InterPro" id="IPR052385">
    <property type="entry name" value="Obscurin/Obscurin-like_Reg"/>
</dbReference>
<dbReference type="Proteomes" id="UP000261600">
    <property type="component" value="Unplaced"/>
</dbReference>
<dbReference type="CDD" id="cd00063">
    <property type="entry name" value="FN3"/>
    <property type="match status" value="1"/>
</dbReference>
<dbReference type="PANTHER" id="PTHR35971:SF5">
    <property type="entry name" value="OBSCURIN LIKE CYTOSKELETAL ADAPTOR 1"/>
    <property type="match status" value="1"/>
</dbReference>
<keyword evidence="7" id="KW-1015">Disulfide bond</keyword>
<dbReference type="InterPro" id="IPR013783">
    <property type="entry name" value="Ig-like_fold"/>
</dbReference>
<dbReference type="Ensembl" id="ENSMALT00000017293.1">
    <property type="protein sequence ID" value="ENSMALP00000016957.1"/>
    <property type="gene ID" value="ENSMALG00000011855.1"/>
</dbReference>
<reference evidence="12" key="1">
    <citation type="submission" date="2025-08" db="UniProtKB">
        <authorList>
            <consortium name="Ensembl"/>
        </authorList>
    </citation>
    <scope>IDENTIFICATION</scope>
</reference>
<organism evidence="12 13">
    <name type="scientific">Monopterus albus</name>
    <name type="common">Swamp eel</name>
    <dbReference type="NCBI Taxonomy" id="43700"/>
    <lineage>
        <taxon>Eukaryota</taxon>
        <taxon>Metazoa</taxon>
        <taxon>Chordata</taxon>
        <taxon>Craniata</taxon>
        <taxon>Vertebrata</taxon>
        <taxon>Euteleostomi</taxon>
        <taxon>Actinopterygii</taxon>
        <taxon>Neopterygii</taxon>
        <taxon>Teleostei</taxon>
        <taxon>Neoteleostei</taxon>
        <taxon>Acanthomorphata</taxon>
        <taxon>Anabantaria</taxon>
        <taxon>Synbranchiformes</taxon>
        <taxon>Synbranchidae</taxon>
        <taxon>Monopterus</taxon>
    </lineage>
</organism>
<evidence type="ECO:0000313" key="12">
    <source>
        <dbReference type="Ensembl" id="ENSMALP00000016957.1"/>
    </source>
</evidence>
<evidence type="ECO:0000256" key="1">
    <source>
        <dbReference type="ARBA" id="ARBA00004123"/>
    </source>
</evidence>
<keyword evidence="6" id="KW-0677">Repeat</keyword>
<evidence type="ECO:0000256" key="7">
    <source>
        <dbReference type="ARBA" id="ARBA00023157"/>
    </source>
</evidence>
<dbReference type="SUPFAM" id="SSF48726">
    <property type="entry name" value="Immunoglobulin"/>
    <property type="match status" value="4"/>
</dbReference>
<dbReference type="SMART" id="SM00408">
    <property type="entry name" value="IGc2"/>
    <property type="match status" value="3"/>
</dbReference>
<proteinExistence type="inferred from homology"/>
<dbReference type="SMART" id="SM00409">
    <property type="entry name" value="IG"/>
    <property type="match status" value="5"/>
</dbReference>
<feature type="region of interest" description="Disordered" evidence="10">
    <location>
        <begin position="113"/>
        <end position="147"/>
    </location>
</feature>
<keyword evidence="9" id="KW-0393">Immunoglobulin domain</keyword>
<dbReference type="InterPro" id="IPR007110">
    <property type="entry name" value="Ig-like_dom"/>
</dbReference>
<evidence type="ECO:0000313" key="13">
    <source>
        <dbReference type="Proteomes" id="UP000261600"/>
    </source>
</evidence>
<evidence type="ECO:0000256" key="5">
    <source>
        <dbReference type="ARBA" id="ARBA00022553"/>
    </source>
</evidence>
<keyword evidence="13" id="KW-1185">Reference proteome</keyword>
<feature type="domain" description="Ig-like" evidence="11">
    <location>
        <begin position="260"/>
        <end position="347"/>
    </location>
</feature>
<dbReference type="CDD" id="cd05748">
    <property type="entry name" value="Ig_Titin_like"/>
    <property type="match status" value="1"/>
</dbReference>
<comment type="similarity">
    <text evidence="3">Belongs to the protein kinase superfamily. CAMK Ser/Thr protein kinase family.</text>
</comment>
<dbReference type="FunFam" id="2.60.40.10:FF:000002">
    <property type="entry name" value="Titin a"/>
    <property type="match status" value="1"/>
</dbReference>
<dbReference type="STRING" id="43700.ENSMALP00000016957"/>
<feature type="region of interest" description="Disordered" evidence="10">
    <location>
        <begin position="542"/>
        <end position="561"/>
    </location>
</feature>
<dbReference type="FunFam" id="2.60.40.10:FF:000214">
    <property type="entry name" value="titin isoform X1"/>
    <property type="match status" value="1"/>
</dbReference>
<evidence type="ECO:0000256" key="4">
    <source>
        <dbReference type="ARBA" id="ARBA00022490"/>
    </source>
</evidence>
<sequence length="561" mass="62980">MSQLPQLYQKKILPVSFITPLADVHVYEKDEAKFELEISREPKSFRWMKGSQELSNDDKFELLVEERRHTLIVKSARYEDEGARCNSWPSPRTPAPVEASVVTVFLITTIPKGDGQKLPRPSVQSGADRLLPRPSSPNEAERDVGETPPLDLVTEKNYTFFLCVYAQSEPPVEFTKPLEDQTVEEEATATLECEVSRENAEVRWFRDGQEIRKTKKYEMIIDGRKRALLIHDCTMDDSRTYTCDTKDFKTSSFTLVLIFPELAAEFISRPQSQEVVEGEKAEFTCSVSKETYDVKWLRDNKELEAGDKYQMVSDGKRRTLVIKDCELKDEGAYVVMIGATRASADLTVHGKPRPQTFRLGEVMENRKAGWKCFPASRKIAQSHTLTVKDCTLADEGEYTAVATENKSTAELIISELAGKSSDCTHRPEKLHHLCHGGEKIVVHAGGTIRIIAYVSGKPAPQITWFRDNAEVPKEAKVETTGISNSLVIKNCRRQHQGIYTLSAKNEAGERKKAVIVEVLGVPDAPKQPTVKEVYHDSALVSWEPPADGGKPITESKEAEGF</sequence>
<dbReference type="AlphaFoldDB" id="A0A3Q3JQP7"/>
<keyword evidence="8" id="KW-0539">Nucleus</keyword>
<dbReference type="InterPro" id="IPR036179">
    <property type="entry name" value="Ig-like_dom_sf"/>
</dbReference>
<dbReference type="InterPro" id="IPR003598">
    <property type="entry name" value="Ig_sub2"/>
</dbReference>
<accession>A0A3Q3JQP7</accession>
<dbReference type="PROSITE" id="PS50835">
    <property type="entry name" value="IG_LIKE"/>
    <property type="match status" value="3"/>
</dbReference>
<dbReference type="FunFam" id="2.60.40.10:FF:000050">
    <property type="entry name" value="Titin isoform B"/>
    <property type="match status" value="1"/>
</dbReference>
<dbReference type="InterPro" id="IPR013098">
    <property type="entry name" value="Ig_I-set"/>
</dbReference>
<dbReference type="InterPro" id="IPR003961">
    <property type="entry name" value="FN3_dom"/>
</dbReference>
<evidence type="ECO:0000256" key="3">
    <source>
        <dbReference type="ARBA" id="ARBA00006692"/>
    </source>
</evidence>